<reference evidence="1" key="1">
    <citation type="submission" date="2021-12" db="EMBL/GenBank/DDBJ databases">
        <authorList>
            <person name="Li Y."/>
        </authorList>
    </citation>
    <scope>NUCLEOTIDE SEQUENCE</scope>
    <source>
        <strain evidence="1">DKSPLA3</strain>
    </source>
</reference>
<protein>
    <submittedName>
        <fullName evidence="1">RidA family protein</fullName>
    </submittedName>
</protein>
<dbReference type="PANTHER" id="PTHR43857">
    <property type="entry name" value="BLR7761 PROTEIN"/>
    <property type="match status" value="1"/>
</dbReference>
<comment type="caution">
    <text evidence="1">The sequence shown here is derived from an EMBL/GenBank/DDBJ whole genome shotgun (WGS) entry which is preliminary data.</text>
</comment>
<accession>A0A9X1NNP9</accession>
<dbReference type="EMBL" id="JAJOZR010000001">
    <property type="protein sequence ID" value="MCD7107618.1"/>
    <property type="molecule type" value="Genomic_DNA"/>
</dbReference>
<dbReference type="InterPro" id="IPR035959">
    <property type="entry name" value="RutC-like_sf"/>
</dbReference>
<evidence type="ECO:0000313" key="2">
    <source>
        <dbReference type="Proteomes" id="UP001139089"/>
    </source>
</evidence>
<dbReference type="InterPro" id="IPR006175">
    <property type="entry name" value="YjgF/YER057c/UK114"/>
</dbReference>
<sequence length="142" mass="15038">MKPAHRPVPVSGIAPPFAAYSHGVEVAPGARLVFCSGQLGLGADDTVPADCEGQAEICFANVKAILEGVGMSLAHVVRINAYVTGREHMAPYMRVRDRLFAGHPPASTLMIVSGFTRAEFVVEIEVVAAAIETPLAEEEPRS</sequence>
<name>A0A9X1NNP9_9HYPH</name>
<dbReference type="RefSeq" id="WP_231811360.1">
    <property type="nucleotide sequence ID" value="NZ_JAJOZR010000001.1"/>
</dbReference>
<dbReference type="PANTHER" id="PTHR43857:SF1">
    <property type="entry name" value="YJGH FAMILY PROTEIN"/>
    <property type="match status" value="1"/>
</dbReference>
<dbReference type="Gene3D" id="3.30.1330.40">
    <property type="entry name" value="RutC-like"/>
    <property type="match status" value="1"/>
</dbReference>
<proteinExistence type="predicted"/>
<dbReference type="CDD" id="cd00448">
    <property type="entry name" value="YjgF_YER057c_UK114_family"/>
    <property type="match status" value="1"/>
</dbReference>
<dbReference type="AlphaFoldDB" id="A0A9X1NNP9"/>
<gene>
    <name evidence="1" type="ORF">LRX75_01070</name>
</gene>
<keyword evidence="2" id="KW-1185">Reference proteome</keyword>
<dbReference type="SUPFAM" id="SSF55298">
    <property type="entry name" value="YjgF-like"/>
    <property type="match status" value="1"/>
</dbReference>
<organism evidence="1 2">
    <name type="scientific">Rhizobium quercicola</name>
    <dbReference type="NCBI Taxonomy" id="2901226"/>
    <lineage>
        <taxon>Bacteria</taxon>
        <taxon>Pseudomonadati</taxon>
        <taxon>Pseudomonadota</taxon>
        <taxon>Alphaproteobacteria</taxon>
        <taxon>Hyphomicrobiales</taxon>
        <taxon>Rhizobiaceae</taxon>
        <taxon>Rhizobium/Agrobacterium group</taxon>
        <taxon>Rhizobium</taxon>
    </lineage>
</organism>
<evidence type="ECO:0000313" key="1">
    <source>
        <dbReference type="EMBL" id="MCD7107618.1"/>
    </source>
</evidence>
<dbReference type="Pfam" id="PF01042">
    <property type="entry name" value="Ribonuc_L-PSP"/>
    <property type="match status" value="1"/>
</dbReference>
<dbReference type="Proteomes" id="UP001139089">
    <property type="component" value="Unassembled WGS sequence"/>
</dbReference>